<evidence type="ECO:0000313" key="2">
    <source>
        <dbReference type="EMBL" id="WAR02700.1"/>
    </source>
</evidence>
<sequence length="285" mass="31984">EIKGFIKTPLRKKPGVAQRNKQEERKGEIVTFKKKKNENTSDTGNAMVTLTNTSRFVKKVAENDETTEEFVQDSSWDVSDFEDSSCDSDSTDSDAAISKGRYNEREVQMEVQLYAQVKARNIIESALNALGSNIENHQNVAIDEQPTPDISSTYAKDDKIGSTSSSVSVSSDLSDIRADNTPLMVQETGKPYAMVLHELCKRIRDSEESDGTTITSKAQLHFDNRTSNEARNEDISDQMQIIARNKTDLIPKEASNSVVENKSPEKKMYSANLCQKEKRKQDEQK</sequence>
<organism evidence="2 3">
    <name type="scientific">Mya arenaria</name>
    <name type="common">Soft-shell clam</name>
    <dbReference type="NCBI Taxonomy" id="6604"/>
    <lineage>
        <taxon>Eukaryota</taxon>
        <taxon>Metazoa</taxon>
        <taxon>Spiralia</taxon>
        <taxon>Lophotrochozoa</taxon>
        <taxon>Mollusca</taxon>
        <taxon>Bivalvia</taxon>
        <taxon>Autobranchia</taxon>
        <taxon>Heteroconchia</taxon>
        <taxon>Euheterodonta</taxon>
        <taxon>Imparidentia</taxon>
        <taxon>Neoheterodontei</taxon>
        <taxon>Myida</taxon>
        <taxon>Myoidea</taxon>
        <taxon>Myidae</taxon>
        <taxon>Mya</taxon>
    </lineage>
</organism>
<gene>
    <name evidence="2" type="ORF">MAR_009258</name>
</gene>
<name>A0ABY7DYW7_MYAAR</name>
<feature type="compositionally biased region" description="Basic and acidic residues" evidence="1">
    <location>
        <begin position="275"/>
        <end position="285"/>
    </location>
</feature>
<feature type="non-terminal residue" evidence="2">
    <location>
        <position position="285"/>
    </location>
</feature>
<protein>
    <submittedName>
        <fullName evidence="2">Uncharacterized protein</fullName>
    </submittedName>
</protein>
<dbReference type="Proteomes" id="UP001164746">
    <property type="component" value="Chromosome 4"/>
</dbReference>
<feature type="non-terminal residue" evidence="2">
    <location>
        <position position="1"/>
    </location>
</feature>
<evidence type="ECO:0000256" key="1">
    <source>
        <dbReference type="SAM" id="MobiDB-lite"/>
    </source>
</evidence>
<feature type="compositionally biased region" description="Basic and acidic residues" evidence="1">
    <location>
        <begin position="220"/>
        <end position="234"/>
    </location>
</feature>
<evidence type="ECO:0000313" key="3">
    <source>
        <dbReference type="Proteomes" id="UP001164746"/>
    </source>
</evidence>
<proteinExistence type="predicted"/>
<feature type="region of interest" description="Disordered" evidence="1">
    <location>
        <begin position="141"/>
        <end position="173"/>
    </location>
</feature>
<feature type="region of interest" description="Disordered" evidence="1">
    <location>
        <begin position="68"/>
        <end position="99"/>
    </location>
</feature>
<feature type="region of interest" description="Disordered" evidence="1">
    <location>
        <begin position="206"/>
        <end position="285"/>
    </location>
</feature>
<feature type="region of interest" description="Disordered" evidence="1">
    <location>
        <begin position="1"/>
        <end position="46"/>
    </location>
</feature>
<keyword evidence="3" id="KW-1185">Reference proteome</keyword>
<reference evidence="2" key="1">
    <citation type="submission" date="2022-11" db="EMBL/GenBank/DDBJ databases">
        <title>Centuries of genome instability and evolution in soft-shell clam transmissible cancer (bioRxiv).</title>
        <authorList>
            <person name="Hart S.F.M."/>
            <person name="Yonemitsu M.A."/>
            <person name="Giersch R.M."/>
            <person name="Beal B.F."/>
            <person name="Arriagada G."/>
            <person name="Davis B.W."/>
            <person name="Ostrander E.A."/>
            <person name="Goff S.P."/>
            <person name="Metzger M.J."/>
        </authorList>
    </citation>
    <scope>NUCLEOTIDE SEQUENCE</scope>
    <source>
        <strain evidence="2">MELC-2E11</strain>
        <tissue evidence="2">Siphon/mantle</tissue>
    </source>
</reference>
<feature type="compositionally biased region" description="Low complexity" evidence="1">
    <location>
        <begin position="162"/>
        <end position="173"/>
    </location>
</feature>
<accession>A0ABY7DYW7</accession>
<feature type="compositionally biased region" description="Acidic residues" evidence="1">
    <location>
        <begin position="79"/>
        <end position="92"/>
    </location>
</feature>
<dbReference type="EMBL" id="CP111015">
    <property type="protein sequence ID" value="WAR02700.1"/>
    <property type="molecule type" value="Genomic_DNA"/>
</dbReference>